<accession>A0ABQ6PNB0</accession>
<gene>
    <name evidence="1" type="ORF">Aconfl_09550</name>
</gene>
<dbReference type="EMBL" id="BTPD01000002">
    <property type="protein sequence ID" value="GMQ28312.1"/>
    <property type="molecule type" value="Genomic_DNA"/>
</dbReference>
<evidence type="ECO:0000313" key="1">
    <source>
        <dbReference type="EMBL" id="GMQ28312.1"/>
    </source>
</evidence>
<proteinExistence type="predicted"/>
<protein>
    <recommendedName>
        <fullName evidence="3">DUF4221 domain-containing protein</fullName>
    </recommendedName>
</protein>
<reference evidence="1 2" key="1">
    <citation type="submission" date="2023-08" db="EMBL/GenBank/DDBJ databases">
        <title>Draft genome sequence of Algoriphagus confluentis.</title>
        <authorList>
            <person name="Takatani N."/>
            <person name="Hosokawa M."/>
            <person name="Sawabe T."/>
        </authorList>
    </citation>
    <scope>NUCLEOTIDE SEQUENCE [LARGE SCALE GENOMIC DNA]</scope>
    <source>
        <strain evidence="1 2">NBRC 111222</strain>
    </source>
</reference>
<evidence type="ECO:0008006" key="3">
    <source>
        <dbReference type="Google" id="ProtNLM"/>
    </source>
</evidence>
<comment type="caution">
    <text evidence="1">The sequence shown here is derived from an EMBL/GenBank/DDBJ whole genome shotgun (WGS) entry which is preliminary data.</text>
</comment>
<sequence>MVHIPKLTVSEEDSLSFVETGLSAELNYQMAPIDANYSQYLLFNPFIRSLDTLDFEENGLVLKAGSQLPFEGPKSIPDFTFFSSGGCGKVYLAGNKLFHERGEEVLKLDLSSHLGNMNAYFSIRGGEVKNKMFQFSSFQKCRIYLIIQDFVSNEFLLVEYDFISSTLTKIPFDFANSEMDSHRLVFENGPNRVENLYFPYLSLNDSLLIISYPFFNRISTITLESQIQNDFDFKSNLFKNRKKIPLKSTVLKDLKEYLEVTYDWNSDVRFGPILRLNKTYWFRIVEGEDSKTISLELFSENLKKIAEYDLRAIESNLGSFYFPFKGKIVFGVLNQGNEDFFRFHWVEIE</sequence>
<dbReference type="Proteomes" id="UP001338309">
    <property type="component" value="Unassembled WGS sequence"/>
</dbReference>
<evidence type="ECO:0000313" key="2">
    <source>
        <dbReference type="Proteomes" id="UP001338309"/>
    </source>
</evidence>
<keyword evidence="2" id="KW-1185">Reference proteome</keyword>
<organism evidence="1 2">
    <name type="scientific">Algoriphagus confluentis</name>
    <dbReference type="NCBI Taxonomy" id="1697556"/>
    <lineage>
        <taxon>Bacteria</taxon>
        <taxon>Pseudomonadati</taxon>
        <taxon>Bacteroidota</taxon>
        <taxon>Cytophagia</taxon>
        <taxon>Cytophagales</taxon>
        <taxon>Cyclobacteriaceae</taxon>
        <taxon>Algoriphagus</taxon>
    </lineage>
</organism>
<dbReference type="RefSeq" id="WP_338223072.1">
    <property type="nucleotide sequence ID" value="NZ_BTPD01000002.1"/>
</dbReference>
<name>A0ABQ6PNB0_9BACT</name>